<sequence length="1071" mass="123520">WGTLEDEPGMQQSTLRGQLEDISSEETPRRRRPGRKRKRRRPGQMPSSAEEVSSNERFTNSEEHGRSPFEDFSDERQTSEIPKRRRKKIERKIKWADSLEEDRPTRRRKQPRVDTWPELSEFNGFRPNQNPRNVDEELTTDQIMTMNEDKHGDSFGSTQRFDKKQSKSILESREEVFEVNDRLQTKNNENERGEKSISEFSLEDYVKPEEAKLMREKMKDKLPQYFKQIDKAQFSGPIDPVILKDILKKSNGSSLSEILQQHNLSLTDLLHGKEFALSLLKSENKFKTQQLSTPMPSEDNLSNQPIQVNSEEEESTKDILLVDSETIYVTQPYTEIPTTSVVTQNDEVEVTTVEVAEITTTEKPKEEEPTTRTIIRGYTTDIRRKQRIRPVINMNIKNHSNRDMIPLTARKYLYNNSRRRNITRSQDWRGFNTLSKNTTEIVIDKPKVETTTLSADIEVTTVYEENNNTLNNTTHEVSAKDIPQDETQVTKTEDLTKPLFVNETDKFKSIPSISQAVSPSDLRRQAYNNILKKKRRKQKYSTTEPSPHDDIMKNLFGMPNLVSSSEFIARTQGPKFRLDDVTILEDFTEMPSNFENTPSNFEDKPKNFENKQSKTRYSTRQPTTYITRQTFIPSSTGIPPQNDFMMNHLGIPNLVSFSEFTTRTQSPKTSLDDVTILEDFTETPNNFENKPIDLEDKPKKMENKPIQNRYSTRSPTTYMSRQTFTPTNARLSKILMERNMTLSELVDHRERGSSHVHLADIFHNASKEPNPPEPFLSKSAIEPISKETYPLRALLDAHDTTTKATTIDPIQDDDDIYIPKNMNFSNNVSENAETMDIMSLFHNKTKPHSDTDKLHSDSNASTMMKDSQGSPYSASVIVVDTTDDDNETAREGRLMHSINENPDDIVGWNEIFSLMRIHYENKTQELTNTYLDVEDLQRLNDFKSQISTDEKLDMNTNENTEATRNPGILGKTPHSISTKTVTLATASILGLAMVLFLLTYVSYRWKQQRAIVKNNYTDERIPTPVFENRMGVKNNTSTRSISPMLASNVYTHSNGNISPDYMWDSLRKPFQ</sequence>
<dbReference type="EMBL" id="JTDY01000614">
    <property type="protein sequence ID" value="KOB76464.1"/>
    <property type="molecule type" value="Genomic_DNA"/>
</dbReference>
<keyword evidence="2" id="KW-0812">Transmembrane</keyword>
<feature type="compositionally biased region" description="Polar residues" evidence="1">
    <location>
        <begin position="45"/>
        <end position="58"/>
    </location>
</feature>
<keyword evidence="2" id="KW-1133">Transmembrane helix</keyword>
<reference evidence="3 4" key="1">
    <citation type="journal article" date="2015" name="Genome Biol. Evol.">
        <title>The genome of winter moth (Operophtera brumata) provides a genomic perspective on sexual dimorphism and phenology.</title>
        <authorList>
            <person name="Derks M.F."/>
            <person name="Smit S."/>
            <person name="Salis L."/>
            <person name="Schijlen E."/>
            <person name="Bossers A."/>
            <person name="Mateman C."/>
            <person name="Pijl A.S."/>
            <person name="de Ridder D."/>
            <person name="Groenen M.A."/>
            <person name="Visser M.E."/>
            <person name="Megens H.J."/>
        </authorList>
    </citation>
    <scope>NUCLEOTIDE SEQUENCE [LARGE SCALE GENOMIC DNA]</scope>
    <source>
        <strain evidence="3">WM2013NL</strain>
        <tissue evidence="3">Head and thorax</tissue>
    </source>
</reference>
<organism evidence="3 4">
    <name type="scientific">Operophtera brumata</name>
    <name type="common">Winter moth</name>
    <name type="synonym">Phalaena brumata</name>
    <dbReference type="NCBI Taxonomy" id="104452"/>
    <lineage>
        <taxon>Eukaryota</taxon>
        <taxon>Metazoa</taxon>
        <taxon>Ecdysozoa</taxon>
        <taxon>Arthropoda</taxon>
        <taxon>Hexapoda</taxon>
        <taxon>Insecta</taxon>
        <taxon>Pterygota</taxon>
        <taxon>Neoptera</taxon>
        <taxon>Endopterygota</taxon>
        <taxon>Lepidoptera</taxon>
        <taxon>Glossata</taxon>
        <taxon>Ditrysia</taxon>
        <taxon>Geometroidea</taxon>
        <taxon>Geometridae</taxon>
        <taxon>Larentiinae</taxon>
        <taxon>Operophtera</taxon>
    </lineage>
</organism>
<gene>
    <name evidence="3" type="ORF">OBRU01_05708</name>
</gene>
<feature type="region of interest" description="Disordered" evidence="1">
    <location>
        <begin position="590"/>
        <end position="619"/>
    </location>
</feature>
<keyword evidence="4" id="KW-1185">Reference proteome</keyword>
<feature type="compositionally biased region" description="Polar residues" evidence="1">
    <location>
        <begin position="590"/>
        <end position="600"/>
    </location>
</feature>
<keyword evidence="2" id="KW-0472">Membrane</keyword>
<feature type="region of interest" description="Disordered" evidence="1">
    <location>
        <begin position="533"/>
        <end position="552"/>
    </location>
</feature>
<name>A0A0L7LM78_OPEBR</name>
<feature type="transmembrane region" description="Helical" evidence="2">
    <location>
        <begin position="981"/>
        <end position="1003"/>
    </location>
</feature>
<feature type="compositionally biased region" description="Basic and acidic residues" evidence="1">
    <location>
        <begin position="601"/>
        <end position="612"/>
    </location>
</feature>
<proteinExistence type="predicted"/>
<feature type="region of interest" description="Disordered" evidence="1">
    <location>
        <begin position="844"/>
        <end position="872"/>
    </location>
</feature>
<feature type="compositionally biased region" description="Basic and acidic residues" evidence="1">
    <location>
        <begin position="847"/>
        <end position="856"/>
    </location>
</feature>
<evidence type="ECO:0000313" key="3">
    <source>
        <dbReference type="EMBL" id="KOB76464.1"/>
    </source>
</evidence>
<dbReference type="STRING" id="104452.A0A0L7LM78"/>
<feature type="region of interest" description="Disordered" evidence="1">
    <location>
        <begin position="1"/>
        <end position="134"/>
    </location>
</feature>
<evidence type="ECO:0000313" key="4">
    <source>
        <dbReference type="Proteomes" id="UP000037510"/>
    </source>
</evidence>
<protein>
    <submittedName>
        <fullName evidence="3">Uncharacterized protein</fullName>
    </submittedName>
</protein>
<comment type="caution">
    <text evidence="3">The sequence shown here is derived from an EMBL/GenBank/DDBJ whole genome shotgun (WGS) entry which is preliminary data.</text>
</comment>
<feature type="compositionally biased region" description="Basic and acidic residues" evidence="1">
    <location>
        <begin position="59"/>
        <end position="82"/>
    </location>
</feature>
<feature type="non-terminal residue" evidence="3">
    <location>
        <position position="1"/>
    </location>
</feature>
<feature type="compositionally biased region" description="Polar residues" evidence="1">
    <location>
        <begin position="857"/>
        <end position="872"/>
    </location>
</feature>
<accession>A0A0L7LM78</accession>
<evidence type="ECO:0000256" key="2">
    <source>
        <dbReference type="SAM" id="Phobius"/>
    </source>
</evidence>
<feature type="compositionally biased region" description="Basic and acidic residues" evidence="1">
    <location>
        <begin position="92"/>
        <end position="104"/>
    </location>
</feature>
<evidence type="ECO:0000256" key="1">
    <source>
        <dbReference type="SAM" id="MobiDB-lite"/>
    </source>
</evidence>
<dbReference type="AlphaFoldDB" id="A0A0L7LM78"/>
<dbReference type="Proteomes" id="UP000037510">
    <property type="component" value="Unassembled WGS sequence"/>
</dbReference>
<feature type="compositionally biased region" description="Basic residues" evidence="1">
    <location>
        <begin position="29"/>
        <end position="42"/>
    </location>
</feature>